<dbReference type="InterPro" id="IPR004843">
    <property type="entry name" value="Calcineurin-like_PHP"/>
</dbReference>
<comment type="similarity">
    <text evidence="10">Belongs to the LpxH family.</text>
</comment>
<feature type="binding site" evidence="10">
    <location>
        <position position="41"/>
    </location>
    <ligand>
        <name>Mn(2+)</name>
        <dbReference type="ChEBI" id="CHEBI:29035"/>
        <label>2</label>
    </ligand>
</feature>
<dbReference type="Gene3D" id="3.60.21.10">
    <property type="match status" value="1"/>
</dbReference>
<keyword evidence="9 10" id="KW-0464">Manganese</keyword>
<dbReference type="NCBIfam" id="TIGR01854">
    <property type="entry name" value="lipid_A_lpxH"/>
    <property type="match status" value="1"/>
</dbReference>
<evidence type="ECO:0000256" key="3">
    <source>
        <dbReference type="ARBA" id="ARBA00022519"/>
    </source>
</evidence>
<dbReference type="InterPro" id="IPR010138">
    <property type="entry name" value="UDP-diacylglucosamine_Hdrlase"/>
</dbReference>
<dbReference type="NCBIfam" id="NF003743">
    <property type="entry name" value="PRK05340.1"/>
    <property type="match status" value="1"/>
</dbReference>
<feature type="binding site" evidence="10">
    <location>
        <position position="195"/>
    </location>
    <ligand>
        <name>substrate</name>
    </ligand>
</feature>
<keyword evidence="8 10" id="KW-0472">Membrane</keyword>
<feature type="binding site" evidence="10">
    <location>
        <position position="164"/>
    </location>
    <ligand>
        <name>substrate</name>
    </ligand>
</feature>
<comment type="cofactor">
    <cofactor evidence="10">
        <name>Mn(2+)</name>
        <dbReference type="ChEBI" id="CHEBI:29035"/>
    </cofactor>
    <text evidence="10">Binds 2 Mn(2+) ions per subunit in a binuclear metal center.</text>
</comment>
<keyword evidence="7 10" id="KW-0443">Lipid metabolism</keyword>
<evidence type="ECO:0000256" key="10">
    <source>
        <dbReference type="HAMAP-Rule" id="MF_00575"/>
    </source>
</evidence>
<organism evidence="12 13">
    <name type="scientific">Corallincola spongiicola</name>
    <dbReference type="NCBI Taxonomy" id="2520508"/>
    <lineage>
        <taxon>Bacteria</taxon>
        <taxon>Pseudomonadati</taxon>
        <taxon>Pseudomonadota</taxon>
        <taxon>Gammaproteobacteria</taxon>
        <taxon>Alteromonadales</taxon>
        <taxon>Psychromonadaceae</taxon>
        <taxon>Corallincola</taxon>
    </lineage>
</organism>
<dbReference type="PANTHER" id="PTHR34990:SF1">
    <property type="entry name" value="UDP-2,3-DIACYLGLUCOSAMINE HYDROLASE"/>
    <property type="match status" value="1"/>
</dbReference>
<evidence type="ECO:0000256" key="1">
    <source>
        <dbReference type="ARBA" id="ARBA00022475"/>
    </source>
</evidence>
<feature type="binding site" evidence="10">
    <location>
        <position position="8"/>
    </location>
    <ligand>
        <name>Mn(2+)</name>
        <dbReference type="ChEBI" id="CHEBI:29035"/>
        <label>1</label>
    </ligand>
</feature>
<feature type="binding site" evidence="10">
    <location>
        <position position="197"/>
    </location>
    <ligand>
        <name>Mn(2+)</name>
        <dbReference type="ChEBI" id="CHEBI:29035"/>
        <label>1</label>
    </ligand>
</feature>
<evidence type="ECO:0000256" key="6">
    <source>
        <dbReference type="ARBA" id="ARBA00022801"/>
    </source>
</evidence>
<keyword evidence="5 10" id="KW-0479">Metal-binding</keyword>
<comment type="caution">
    <text evidence="12">The sequence shown here is derived from an EMBL/GenBank/DDBJ whole genome shotgun (WGS) entry which is preliminary data.</text>
</comment>
<gene>
    <name evidence="10 12" type="primary">lpxH</name>
    <name evidence="12" type="ORF">EXY25_15675</name>
</gene>
<dbReference type="EMBL" id="SHLY01000006">
    <property type="protein sequence ID" value="TAA42724.1"/>
    <property type="molecule type" value="Genomic_DNA"/>
</dbReference>
<keyword evidence="3 10" id="KW-0997">Cell inner membrane</keyword>
<feature type="binding site" evidence="10">
    <location>
        <position position="41"/>
    </location>
    <ligand>
        <name>Mn(2+)</name>
        <dbReference type="ChEBI" id="CHEBI:29035"/>
        <label>1</label>
    </ligand>
</feature>
<sequence>MSTLFISDLHLSVERPDITAAFVEFMTDTASQADALYVLGDLFDAWFGDDFEDECINQVKQAFLTLTQSGVPVYFIHGNRDFLLGKRFAKQSGVTLLPEQCVVELYGKPVVLLHGDTLCTQDHDYQKFRRKSRTWWWQGFMLSLPLRLRKKIADDYRAKSKAATAMKSAEIMDVTSAEVTQVMTDNSVELMIHGHTHRPFVHDVTLANGRTGQRIVLGDWYSQSSYLTFDADSFELHHAPLSPEDKNSA</sequence>
<comment type="function">
    <text evidence="10">Hydrolyzes the pyrophosphate bond of UDP-2,3-diacylglucosamine to yield 2,3-diacylglucosamine 1-phosphate (lipid X) and UMP by catalyzing the attack of water at the alpha-P atom. Involved in the biosynthesis of lipid A, a phosphorylated glycolipid that anchors the lipopolysaccharide to the outer membrane of the cell.</text>
</comment>
<comment type="pathway">
    <text evidence="10">Glycolipid biosynthesis; lipid IV(A) biosynthesis; lipid IV(A) from (3R)-3-hydroxytetradecanoyl-[acyl-carrier-protein] and UDP-N-acetyl-alpha-D-glucosamine: step 4/6.</text>
</comment>
<feature type="binding site" evidence="10">
    <location>
        <begin position="79"/>
        <end position="80"/>
    </location>
    <ligand>
        <name>substrate</name>
    </ligand>
</feature>
<dbReference type="HAMAP" id="MF_00575">
    <property type="entry name" value="LpxH"/>
    <property type="match status" value="1"/>
</dbReference>
<dbReference type="SUPFAM" id="SSF56300">
    <property type="entry name" value="Metallo-dependent phosphatases"/>
    <property type="match status" value="1"/>
</dbReference>
<name>A0ABY1WMB3_9GAMM</name>
<feature type="domain" description="Calcineurin-like phosphoesterase" evidence="11">
    <location>
        <begin position="1"/>
        <end position="199"/>
    </location>
</feature>
<dbReference type="EC" id="3.6.1.54" evidence="10"/>
<protein>
    <recommendedName>
        <fullName evidence="10">UDP-2,3-diacylglucosamine hydrolase</fullName>
        <ecNumber evidence="10">3.6.1.54</ecNumber>
    </recommendedName>
    <alternativeName>
        <fullName evidence="10">UDP-2,3-diacylglucosamine diphosphatase</fullName>
    </alternativeName>
</protein>
<dbReference type="GO" id="GO:0016787">
    <property type="term" value="F:hydrolase activity"/>
    <property type="evidence" value="ECO:0007669"/>
    <property type="project" value="UniProtKB-KW"/>
</dbReference>
<keyword evidence="4 10" id="KW-0441">Lipid A biosynthesis</keyword>
<comment type="subcellular location">
    <subcellularLocation>
        <location evidence="10">Cell inner membrane</location>
        <topology evidence="10">Peripheral membrane protein</topology>
        <orientation evidence="10">Cytoplasmic side</orientation>
    </subcellularLocation>
</comment>
<feature type="binding site" evidence="10">
    <location>
        <position position="79"/>
    </location>
    <ligand>
        <name>Mn(2+)</name>
        <dbReference type="ChEBI" id="CHEBI:29035"/>
        <label>2</label>
    </ligand>
</feature>
<keyword evidence="13" id="KW-1185">Reference proteome</keyword>
<proteinExistence type="inferred from homology"/>
<feature type="binding site" evidence="10">
    <location>
        <position position="167"/>
    </location>
    <ligand>
        <name>substrate</name>
    </ligand>
</feature>
<dbReference type="RefSeq" id="WP_130567575.1">
    <property type="nucleotide sequence ID" value="NZ_SHLY01000006.1"/>
</dbReference>
<dbReference type="InterPro" id="IPR043461">
    <property type="entry name" value="LpxH-like"/>
</dbReference>
<dbReference type="Pfam" id="PF00149">
    <property type="entry name" value="Metallophos"/>
    <property type="match status" value="1"/>
</dbReference>
<dbReference type="InterPro" id="IPR029052">
    <property type="entry name" value="Metallo-depent_PP-like"/>
</dbReference>
<evidence type="ECO:0000256" key="5">
    <source>
        <dbReference type="ARBA" id="ARBA00022723"/>
    </source>
</evidence>
<keyword evidence="1 10" id="KW-1003">Cell membrane</keyword>
<feature type="binding site" evidence="10">
    <location>
        <position position="122"/>
    </location>
    <ligand>
        <name>substrate</name>
    </ligand>
</feature>
<evidence type="ECO:0000313" key="13">
    <source>
        <dbReference type="Proteomes" id="UP000292544"/>
    </source>
</evidence>
<feature type="binding site" evidence="10">
    <location>
        <position position="114"/>
    </location>
    <ligand>
        <name>Mn(2+)</name>
        <dbReference type="ChEBI" id="CHEBI:29035"/>
        <label>2</label>
    </ligand>
</feature>
<feature type="binding site" evidence="10">
    <location>
        <position position="195"/>
    </location>
    <ligand>
        <name>Mn(2+)</name>
        <dbReference type="ChEBI" id="CHEBI:29035"/>
        <label>2</label>
    </ligand>
</feature>
<feature type="binding site" evidence="10">
    <location>
        <position position="160"/>
    </location>
    <ligand>
        <name>substrate</name>
    </ligand>
</feature>
<dbReference type="Proteomes" id="UP000292544">
    <property type="component" value="Unassembled WGS sequence"/>
</dbReference>
<comment type="catalytic activity">
    <reaction evidence="10">
        <text>UDP-2-N,3-O-bis[(3R)-3-hydroxytetradecanoyl]-alpha-D-glucosamine + H2O = 2-N,3-O-bis[(3R)-3-hydroxytetradecanoyl]-alpha-D-glucosaminyl 1-phosphate + UMP + 2 H(+)</text>
        <dbReference type="Rhea" id="RHEA:25213"/>
        <dbReference type="ChEBI" id="CHEBI:15377"/>
        <dbReference type="ChEBI" id="CHEBI:15378"/>
        <dbReference type="ChEBI" id="CHEBI:57865"/>
        <dbReference type="ChEBI" id="CHEBI:57957"/>
        <dbReference type="ChEBI" id="CHEBI:78847"/>
        <dbReference type="EC" id="3.6.1.54"/>
    </reaction>
</comment>
<evidence type="ECO:0000256" key="2">
    <source>
        <dbReference type="ARBA" id="ARBA00022516"/>
    </source>
</evidence>
<evidence type="ECO:0000313" key="12">
    <source>
        <dbReference type="EMBL" id="TAA42724.1"/>
    </source>
</evidence>
<evidence type="ECO:0000256" key="7">
    <source>
        <dbReference type="ARBA" id="ARBA00023098"/>
    </source>
</evidence>
<evidence type="ECO:0000256" key="4">
    <source>
        <dbReference type="ARBA" id="ARBA00022556"/>
    </source>
</evidence>
<keyword evidence="6 10" id="KW-0378">Hydrolase</keyword>
<evidence type="ECO:0000259" key="11">
    <source>
        <dbReference type="Pfam" id="PF00149"/>
    </source>
</evidence>
<accession>A0ABY1WMB3</accession>
<evidence type="ECO:0000256" key="9">
    <source>
        <dbReference type="ARBA" id="ARBA00023211"/>
    </source>
</evidence>
<dbReference type="PANTHER" id="PTHR34990">
    <property type="entry name" value="UDP-2,3-DIACYLGLUCOSAMINE HYDROLASE-RELATED"/>
    <property type="match status" value="1"/>
</dbReference>
<evidence type="ECO:0000256" key="8">
    <source>
        <dbReference type="ARBA" id="ARBA00023136"/>
    </source>
</evidence>
<feature type="binding site" evidence="10">
    <location>
        <position position="10"/>
    </location>
    <ligand>
        <name>Mn(2+)</name>
        <dbReference type="ChEBI" id="CHEBI:29035"/>
        <label>1</label>
    </ligand>
</feature>
<keyword evidence="2 10" id="KW-0444">Lipid biosynthesis</keyword>
<reference evidence="13" key="1">
    <citation type="submission" date="2019-02" db="EMBL/GenBank/DDBJ databases">
        <title>Draft genome sequence of Muricauda sp. 176CP4-71.</title>
        <authorList>
            <person name="Park J.-S."/>
        </authorList>
    </citation>
    <scope>NUCLEOTIDE SEQUENCE [LARGE SCALE GENOMIC DNA]</scope>
    <source>
        <strain evidence="13">176GS2-150</strain>
    </source>
</reference>
<dbReference type="CDD" id="cd07398">
    <property type="entry name" value="MPP_YbbF-LpxH"/>
    <property type="match status" value="1"/>
</dbReference>